<dbReference type="EMBL" id="JAKELL010000074">
    <property type="protein sequence ID" value="KAH8984602.1"/>
    <property type="molecule type" value="Genomic_DNA"/>
</dbReference>
<name>A0AAD4QA38_9AGAM</name>
<dbReference type="Proteomes" id="UP001201163">
    <property type="component" value="Unassembled WGS sequence"/>
</dbReference>
<feature type="region of interest" description="Disordered" evidence="1">
    <location>
        <begin position="42"/>
        <end position="74"/>
    </location>
</feature>
<reference evidence="2" key="1">
    <citation type="submission" date="2022-01" db="EMBL/GenBank/DDBJ databases">
        <title>Comparative genomics reveals a dynamic genome evolution in the ectomycorrhizal milk-cap (Lactarius) mushrooms.</title>
        <authorList>
            <consortium name="DOE Joint Genome Institute"/>
            <person name="Lebreton A."/>
            <person name="Tang N."/>
            <person name="Kuo A."/>
            <person name="LaButti K."/>
            <person name="Drula E."/>
            <person name="Barry K."/>
            <person name="Clum A."/>
            <person name="Lipzen A."/>
            <person name="Mousain D."/>
            <person name="Ng V."/>
            <person name="Wang R."/>
            <person name="Wang X."/>
            <person name="Dai Y."/>
            <person name="Henrissat B."/>
            <person name="Grigoriev I.V."/>
            <person name="Guerin-Laguette A."/>
            <person name="Yu F."/>
            <person name="Martin F.M."/>
        </authorList>
    </citation>
    <scope>NUCLEOTIDE SEQUENCE</scope>
    <source>
        <strain evidence="2">QP</strain>
    </source>
</reference>
<dbReference type="AlphaFoldDB" id="A0AAD4QA38"/>
<protein>
    <submittedName>
        <fullName evidence="2">Uncharacterized protein</fullName>
    </submittedName>
</protein>
<evidence type="ECO:0000313" key="3">
    <source>
        <dbReference type="Proteomes" id="UP001201163"/>
    </source>
</evidence>
<feature type="compositionally biased region" description="Basic and acidic residues" evidence="1">
    <location>
        <begin position="112"/>
        <end position="139"/>
    </location>
</feature>
<gene>
    <name evidence="2" type="ORF">EDB92DRAFT_1886085</name>
</gene>
<sequence>MDGATNMNASNAPPAITAGEAKKLKKSISKDAAAAEKLVSHVGKSLRSAEKDESKAEKAAHRAQRAREKAVQEEHKTAQVLNEAQHQHDLAVAGGNKAVNDLSMRQKHLEEAHQTVETWRSELKQAQQRKDAGDVERQKRLQQTRQVADTSRLTGPSGS</sequence>
<evidence type="ECO:0000256" key="1">
    <source>
        <dbReference type="SAM" id="MobiDB-lite"/>
    </source>
</evidence>
<keyword evidence="3" id="KW-1185">Reference proteome</keyword>
<organism evidence="2 3">
    <name type="scientific">Lactarius akahatsu</name>
    <dbReference type="NCBI Taxonomy" id="416441"/>
    <lineage>
        <taxon>Eukaryota</taxon>
        <taxon>Fungi</taxon>
        <taxon>Dikarya</taxon>
        <taxon>Basidiomycota</taxon>
        <taxon>Agaricomycotina</taxon>
        <taxon>Agaricomycetes</taxon>
        <taxon>Russulales</taxon>
        <taxon>Russulaceae</taxon>
        <taxon>Lactarius</taxon>
    </lineage>
</organism>
<feature type="compositionally biased region" description="Basic and acidic residues" evidence="1">
    <location>
        <begin position="47"/>
        <end position="74"/>
    </location>
</feature>
<accession>A0AAD4QA38</accession>
<proteinExistence type="predicted"/>
<comment type="caution">
    <text evidence="2">The sequence shown here is derived from an EMBL/GenBank/DDBJ whole genome shotgun (WGS) entry which is preliminary data.</text>
</comment>
<evidence type="ECO:0000313" key="2">
    <source>
        <dbReference type="EMBL" id="KAH8984602.1"/>
    </source>
</evidence>
<feature type="region of interest" description="Disordered" evidence="1">
    <location>
        <begin position="112"/>
        <end position="159"/>
    </location>
</feature>
<feature type="compositionally biased region" description="Polar residues" evidence="1">
    <location>
        <begin position="141"/>
        <end position="159"/>
    </location>
</feature>